<organism evidence="1 2">
    <name type="scientific">Syntrophorhabdus aromaticivorans</name>
    <dbReference type="NCBI Taxonomy" id="328301"/>
    <lineage>
        <taxon>Bacteria</taxon>
        <taxon>Pseudomonadati</taxon>
        <taxon>Thermodesulfobacteriota</taxon>
        <taxon>Syntrophorhabdia</taxon>
        <taxon>Syntrophorhabdales</taxon>
        <taxon>Syntrophorhabdaceae</taxon>
        <taxon>Syntrophorhabdus</taxon>
    </lineage>
</organism>
<dbReference type="Proteomes" id="UP000777265">
    <property type="component" value="Unassembled WGS sequence"/>
</dbReference>
<reference evidence="1" key="1">
    <citation type="journal article" date="2020" name="Biotechnol. Biofuels">
        <title>New insights from the biogas microbiome by comprehensive genome-resolved metagenomics of nearly 1600 species originating from multiple anaerobic digesters.</title>
        <authorList>
            <person name="Campanaro S."/>
            <person name="Treu L."/>
            <person name="Rodriguez-R L.M."/>
            <person name="Kovalovszki A."/>
            <person name="Ziels R.M."/>
            <person name="Maus I."/>
            <person name="Zhu X."/>
            <person name="Kougias P.G."/>
            <person name="Basile A."/>
            <person name="Luo G."/>
            <person name="Schluter A."/>
            <person name="Konstantinidis K.T."/>
            <person name="Angelidaki I."/>
        </authorList>
    </citation>
    <scope>NUCLEOTIDE SEQUENCE</scope>
    <source>
        <strain evidence="1">AS06rmzACSIP_7</strain>
    </source>
</reference>
<sequence>MAEIKSAIELAMEKTKDLVVGGEERRTIATREAESKVKAVVRRYLGDMTSQEDAAREFDEIDADRRLKGSVLVETLVEEFDVKKSPERLLALFGLTGIDLEGSLRNEFATLQGQFQEEMARKEKTIRGKISDSLAFLGITGTGIEPNLAAWDEWTEGAEEAGSIFKQRIQEWKEKVRASSSRL</sequence>
<proteinExistence type="predicted"/>
<evidence type="ECO:0000313" key="1">
    <source>
        <dbReference type="EMBL" id="NLW35527.1"/>
    </source>
</evidence>
<evidence type="ECO:0000313" key="2">
    <source>
        <dbReference type="Proteomes" id="UP000777265"/>
    </source>
</evidence>
<protein>
    <submittedName>
        <fullName evidence="1">Uncharacterized protein</fullName>
    </submittedName>
</protein>
<accession>A0A971M519</accession>
<dbReference type="EMBL" id="JAAYEE010000140">
    <property type="protein sequence ID" value="NLW35527.1"/>
    <property type="molecule type" value="Genomic_DNA"/>
</dbReference>
<comment type="caution">
    <text evidence="1">The sequence shown here is derived from an EMBL/GenBank/DDBJ whole genome shotgun (WGS) entry which is preliminary data.</text>
</comment>
<dbReference type="AlphaFoldDB" id="A0A971M519"/>
<reference evidence="1" key="2">
    <citation type="submission" date="2020-01" db="EMBL/GenBank/DDBJ databases">
        <authorList>
            <person name="Campanaro S."/>
        </authorList>
    </citation>
    <scope>NUCLEOTIDE SEQUENCE</scope>
    <source>
        <strain evidence="1">AS06rmzACSIP_7</strain>
    </source>
</reference>
<name>A0A971M519_9BACT</name>
<gene>
    <name evidence="1" type="ORF">GXY80_08625</name>
</gene>